<keyword evidence="1" id="KW-1133">Transmembrane helix</keyword>
<keyword evidence="1" id="KW-0812">Transmembrane</keyword>
<keyword evidence="3" id="KW-1185">Reference proteome</keyword>
<evidence type="ECO:0000313" key="3">
    <source>
        <dbReference type="Proteomes" id="UP000076852"/>
    </source>
</evidence>
<feature type="transmembrane region" description="Helical" evidence="1">
    <location>
        <begin position="51"/>
        <end position="72"/>
    </location>
</feature>
<dbReference type="OrthoDB" id="5422038at2"/>
<dbReference type="EMBL" id="CP014579">
    <property type="protein sequence ID" value="ANB77223.1"/>
    <property type="molecule type" value="Genomic_DNA"/>
</dbReference>
<evidence type="ECO:0008006" key="4">
    <source>
        <dbReference type="Google" id="ProtNLM"/>
    </source>
</evidence>
<protein>
    <recommendedName>
        <fullName evidence="4">DUF4175 domain-containing protein</fullName>
    </recommendedName>
</protein>
<evidence type="ECO:0000313" key="2">
    <source>
        <dbReference type="EMBL" id="ANB77223.1"/>
    </source>
</evidence>
<proteinExistence type="predicted"/>
<dbReference type="KEGG" id="buz:AYM40_34570"/>
<sequence length="82" mass="9678">MSPEHKYWFPAKRYGWGWGFPSRWQGWAVLFMYVALIGFGMRFLRPDLEPVTFALFVALLSVALVAVCWLKGEPPRWRWGKD</sequence>
<keyword evidence="1" id="KW-0472">Membrane</keyword>
<feature type="transmembrane region" description="Helical" evidence="1">
    <location>
        <begin position="24"/>
        <end position="44"/>
    </location>
</feature>
<dbReference type="AlphaFoldDB" id="A0A167WK43"/>
<accession>A0A167WK43</accession>
<dbReference type="RefSeq" id="WP_063500420.1">
    <property type="nucleotide sequence ID" value="NZ_CP014579.1"/>
</dbReference>
<reference evidence="2 3" key="1">
    <citation type="journal article" date="2016" name="Gene">
        <title>PacBio SMRT assembly of a complex multi-replicon genome reveals chlorocatechol degradative operon in a region of genome plasticity.</title>
        <authorList>
            <person name="Ricker N."/>
            <person name="Shen S.Y."/>
            <person name="Goordial J."/>
            <person name="Jin S."/>
            <person name="Fulthorpe R.R."/>
        </authorList>
    </citation>
    <scope>NUCLEOTIDE SEQUENCE [LARGE SCALE GENOMIC DNA]</scope>
    <source>
        <strain evidence="2 3">OLGA172</strain>
    </source>
</reference>
<name>A0A167WK43_9BURK</name>
<gene>
    <name evidence="2" type="ORF">AYM40_34570</name>
</gene>
<organism evidence="2 3">
    <name type="scientific">Paraburkholderia phytofirmans OLGA172</name>
    <dbReference type="NCBI Taxonomy" id="1417228"/>
    <lineage>
        <taxon>Bacteria</taxon>
        <taxon>Pseudomonadati</taxon>
        <taxon>Pseudomonadota</taxon>
        <taxon>Betaproteobacteria</taxon>
        <taxon>Burkholderiales</taxon>
        <taxon>Burkholderiaceae</taxon>
        <taxon>Paraburkholderia</taxon>
    </lineage>
</organism>
<evidence type="ECO:0000256" key="1">
    <source>
        <dbReference type="SAM" id="Phobius"/>
    </source>
</evidence>
<dbReference type="Proteomes" id="UP000076852">
    <property type="component" value="Chromosome 2"/>
</dbReference>